<evidence type="ECO:0000313" key="2">
    <source>
        <dbReference type="Proteomes" id="UP001142175"/>
    </source>
</evidence>
<protein>
    <submittedName>
        <fullName evidence="1">Uncharacterized protein</fullName>
    </submittedName>
</protein>
<proteinExistence type="predicted"/>
<dbReference type="AlphaFoldDB" id="A0A9X2P814"/>
<comment type="caution">
    <text evidence="1">The sequence shown here is derived from an EMBL/GenBank/DDBJ whole genome shotgun (WGS) entry which is preliminary data.</text>
</comment>
<keyword evidence="2" id="KW-1185">Reference proteome</keyword>
<sequence length="201" mass="23516">MTDITEDIKDGLNLALNEAIIVGLDFDKEVRTVYLTFYPIAIQQDGTIPNDNRFLFAFRNVGRLASSLTLVPETKAIKFDTNELSNKMSEFKNESLYGWEFIDNDEELIFKQWKDNVSFDEIFSDSFEKQHTIDLFQEDKYSKKTIDIRIWFDKIEMFDSNLKPFAAQTFIDNGKRGWDKLYKDGWTTTEAELKGKLVLNE</sequence>
<organism evidence="1 2">
    <name type="scientific">Aquiflexum gelatinilyticum</name>
    <dbReference type="NCBI Taxonomy" id="2961943"/>
    <lineage>
        <taxon>Bacteria</taxon>
        <taxon>Pseudomonadati</taxon>
        <taxon>Bacteroidota</taxon>
        <taxon>Cytophagia</taxon>
        <taxon>Cytophagales</taxon>
        <taxon>Cyclobacteriaceae</taxon>
        <taxon>Aquiflexum</taxon>
    </lineage>
</organism>
<evidence type="ECO:0000313" key="1">
    <source>
        <dbReference type="EMBL" id="MCR9015435.1"/>
    </source>
</evidence>
<name>A0A9X2P814_9BACT</name>
<dbReference type="Proteomes" id="UP001142175">
    <property type="component" value="Unassembled WGS sequence"/>
</dbReference>
<gene>
    <name evidence="1" type="ORF">NU887_10340</name>
</gene>
<reference evidence="1" key="1">
    <citation type="submission" date="2022-08" db="EMBL/GenBank/DDBJ databases">
        <authorList>
            <person name="Zhang D."/>
        </authorList>
    </citation>
    <scope>NUCLEOTIDE SEQUENCE</scope>
    <source>
        <strain evidence="1">XJ19-11</strain>
    </source>
</reference>
<accession>A0A9X2P814</accession>
<dbReference type="EMBL" id="JANSUY010000006">
    <property type="protein sequence ID" value="MCR9015435.1"/>
    <property type="molecule type" value="Genomic_DNA"/>
</dbReference>